<dbReference type="SUPFAM" id="SSF55073">
    <property type="entry name" value="Nucleotide cyclase"/>
    <property type="match status" value="1"/>
</dbReference>
<dbReference type="InterPro" id="IPR000160">
    <property type="entry name" value="GGDEF_dom"/>
</dbReference>
<dbReference type="Proteomes" id="UP000651977">
    <property type="component" value="Unassembled WGS sequence"/>
</dbReference>
<reference evidence="5" key="1">
    <citation type="journal article" date="2019" name="Int. J. Syst. Evol. Microbiol.">
        <title>The Global Catalogue of Microorganisms (GCM) 10K type strain sequencing project: providing services to taxonomists for standard genome sequencing and annotation.</title>
        <authorList>
            <consortium name="The Broad Institute Genomics Platform"/>
            <consortium name="The Broad Institute Genome Sequencing Center for Infectious Disease"/>
            <person name="Wu L."/>
            <person name="Ma J."/>
        </authorList>
    </citation>
    <scope>NUCLEOTIDE SEQUENCE [LARGE SCALE GENOMIC DNA]</scope>
    <source>
        <strain evidence="5">CGMCC 1.10131</strain>
    </source>
</reference>
<evidence type="ECO:0000259" key="3">
    <source>
        <dbReference type="PROSITE" id="PS50887"/>
    </source>
</evidence>
<dbReference type="InterPro" id="IPR050469">
    <property type="entry name" value="Diguanylate_Cyclase"/>
</dbReference>
<dbReference type="Pfam" id="PF00990">
    <property type="entry name" value="GGDEF"/>
    <property type="match status" value="1"/>
</dbReference>
<dbReference type="EMBL" id="BMDY01000024">
    <property type="protein sequence ID" value="GGB17090.1"/>
    <property type="molecule type" value="Genomic_DNA"/>
</dbReference>
<dbReference type="NCBIfam" id="TIGR00254">
    <property type="entry name" value="GGDEF"/>
    <property type="match status" value="1"/>
</dbReference>
<evidence type="ECO:0000313" key="5">
    <source>
        <dbReference type="Proteomes" id="UP000651977"/>
    </source>
</evidence>
<evidence type="ECO:0000256" key="2">
    <source>
        <dbReference type="ARBA" id="ARBA00034247"/>
    </source>
</evidence>
<dbReference type="InterPro" id="IPR043128">
    <property type="entry name" value="Rev_trsase/Diguanyl_cyclase"/>
</dbReference>
<name>A0ABQ1I5G8_9ALTE</name>
<dbReference type="PANTHER" id="PTHR45138">
    <property type="entry name" value="REGULATORY COMPONENTS OF SENSORY TRANSDUCTION SYSTEM"/>
    <property type="match status" value="1"/>
</dbReference>
<dbReference type="EC" id="2.7.7.65" evidence="1"/>
<dbReference type="CDD" id="cd01949">
    <property type="entry name" value="GGDEF"/>
    <property type="match status" value="1"/>
</dbReference>
<comment type="catalytic activity">
    <reaction evidence="2">
        <text>2 GTP = 3',3'-c-di-GMP + 2 diphosphate</text>
        <dbReference type="Rhea" id="RHEA:24898"/>
        <dbReference type="ChEBI" id="CHEBI:33019"/>
        <dbReference type="ChEBI" id="CHEBI:37565"/>
        <dbReference type="ChEBI" id="CHEBI:58805"/>
        <dbReference type="EC" id="2.7.7.65"/>
    </reaction>
</comment>
<gene>
    <name evidence="4" type="ORF">GCM10007414_33130</name>
</gene>
<dbReference type="PANTHER" id="PTHR45138:SF9">
    <property type="entry name" value="DIGUANYLATE CYCLASE DGCM-RELATED"/>
    <property type="match status" value="1"/>
</dbReference>
<comment type="caution">
    <text evidence="4">The sequence shown here is derived from an EMBL/GenBank/DDBJ whole genome shotgun (WGS) entry which is preliminary data.</text>
</comment>
<sequence>MDSYLALRFELEQAKNAAEISARIDLLTNIYNRRAFYEIAQQHLIEAQRYHRSLSIVMLDIDHFESINDSFGHAVGDAVLVKLANLLNQQSRRD</sequence>
<accession>A0ABQ1I5G8</accession>
<feature type="domain" description="GGDEF" evidence="3">
    <location>
        <begin position="52"/>
        <end position="94"/>
    </location>
</feature>
<protein>
    <recommendedName>
        <fullName evidence="1">diguanylate cyclase</fullName>
        <ecNumber evidence="1">2.7.7.65</ecNumber>
    </recommendedName>
</protein>
<evidence type="ECO:0000256" key="1">
    <source>
        <dbReference type="ARBA" id="ARBA00012528"/>
    </source>
</evidence>
<evidence type="ECO:0000313" key="4">
    <source>
        <dbReference type="EMBL" id="GGB17090.1"/>
    </source>
</evidence>
<dbReference type="Gene3D" id="3.30.70.270">
    <property type="match status" value="1"/>
</dbReference>
<proteinExistence type="predicted"/>
<organism evidence="4 5">
    <name type="scientific">Agarivorans gilvus</name>
    <dbReference type="NCBI Taxonomy" id="680279"/>
    <lineage>
        <taxon>Bacteria</taxon>
        <taxon>Pseudomonadati</taxon>
        <taxon>Pseudomonadota</taxon>
        <taxon>Gammaproteobacteria</taxon>
        <taxon>Alteromonadales</taxon>
        <taxon>Alteromonadaceae</taxon>
        <taxon>Agarivorans</taxon>
    </lineage>
</organism>
<keyword evidence="5" id="KW-1185">Reference proteome</keyword>
<dbReference type="PROSITE" id="PS50887">
    <property type="entry name" value="GGDEF"/>
    <property type="match status" value="1"/>
</dbReference>
<dbReference type="InterPro" id="IPR029787">
    <property type="entry name" value="Nucleotide_cyclase"/>
</dbReference>